<dbReference type="OMA" id="ACDSWTV"/>
<evidence type="ECO:0000256" key="2">
    <source>
        <dbReference type="ARBA" id="ARBA00022723"/>
    </source>
</evidence>
<keyword evidence="3" id="KW-0863">Zinc-finger</keyword>
<feature type="domain" description="RPA-interacting protein central" evidence="7">
    <location>
        <begin position="57"/>
        <end position="151"/>
    </location>
</feature>
<evidence type="ECO:0000259" key="7">
    <source>
        <dbReference type="Pfam" id="PF14767"/>
    </source>
</evidence>
<dbReference type="STRING" id="4432.A0A1U8B5L1"/>
<name>A0A1U8B5L1_NELNU</name>
<dbReference type="FunCoup" id="A0A1U8B5L1">
    <property type="interactions" value="1076"/>
</dbReference>
<dbReference type="eggNOG" id="ENOG502QTX4">
    <property type="taxonomic scope" value="Eukaryota"/>
</dbReference>
<protein>
    <submittedName>
        <fullName evidence="10">Uncharacterized protein LOC104607235 isoform X1</fullName>
    </submittedName>
</protein>
<evidence type="ECO:0000313" key="10">
    <source>
        <dbReference type="RefSeq" id="XP_010271111.1"/>
    </source>
</evidence>
<comment type="subcellular location">
    <subcellularLocation>
        <location evidence="1">Nucleus</location>
    </subcellularLocation>
</comment>
<keyword evidence="4" id="KW-0862">Zinc</keyword>
<organism evidence="9 10">
    <name type="scientific">Nelumbo nucifera</name>
    <name type="common">Sacred lotus</name>
    <dbReference type="NCBI Taxonomy" id="4432"/>
    <lineage>
        <taxon>Eukaryota</taxon>
        <taxon>Viridiplantae</taxon>
        <taxon>Streptophyta</taxon>
        <taxon>Embryophyta</taxon>
        <taxon>Tracheophyta</taxon>
        <taxon>Spermatophyta</taxon>
        <taxon>Magnoliopsida</taxon>
        <taxon>Proteales</taxon>
        <taxon>Nelumbonaceae</taxon>
        <taxon>Nelumbo</taxon>
    </lineage>
</organism>
<accession>A0A1U8B5L1</accession>
<dbReference type="AlphaFoldDB" id="A0A1U8B5L1"/>
<dbReference type="InterPro" id="IPR028155">
    <property type="entry name" value="RPA_interact_central"/>
</dbReference>
<dbReference type="GO" id="GO:0006606">
    <property type="term" value="P:protein import into nucleus"/>
    <property type="evidence" value="ECO:0000318"/>
    <property type="project" value="GO_Central"/>
</dbReference>
<dbReference type="PANTHER" id="PTHR31742:SF1">
    <property type="entry name" value="RPA-INTERACTING PROTEIN"/>
    <property type="match status" value="1"/>
</dbReference>
<dbReference type="Proteomes" id="UP000189703">
    <property type="component" value="Unplaced"/>
</dbReference>
<evidence type="ECO:0000313" key="9">
    <source>
        <dbReference type="Proteomes" id="UP000189703"/>
    </source>
</evidence>
<evidence type="ECO:0000256" key="5">
    <source>
        <dbReference type="ARBA" id="ARBA00023242"/>
    </source>
</evidence>
<dbReference type="InterPro" id="IPR028156">
    <property type="entry name" value="RIP"/>
</dbReference>
<gene>
    <name evidence="10" type="primary">LOC104607235</name>
</gene>
<dbReference type="InParanoid" id="A0A1U8B5L1"/>
<feature type="domain" description="RPA-interacting protein C-terminal" evidence="8">
    <location>
        <begin position="167"/>
        <end position="248"/>
    </location>
</feature>
<evidence type="ECO:0000256" key="4">
    <source>
        <dbReference type="ARBA" id="ARBA00022833"/>
    </source>
</evidence>
<dbReference type="RefSeq" id="XP_010271111.1">
    <property type="nucleotide sequence ID" value="XM_010272809.2"/>
</dbReference>
<dbReference type="Pfam" id="PF14767">
    <property type="entry name" value="RPA_interact_M"/>
    <property type="match status" value="1"/>
</dbReference>
<keyword evidence="2" id="KW-0479">Metal-binding</keyword>
<evidence type="ECO:0000256" key="3">
    <source>
        <dbReference type="ARBA" id="ARBA00022771"/>
    </source>
</evidence>
<dbReference type="Pfam" id="PF14768">
    <property type="entry name" value="RPA_interact_C"/>
    <property type="match status" value="1"/>
</dbReference>
<dbReference type="Pfam" id="PF14766">
    <property type="entry name" value="RPA_interact_N"/>
    <property type="match status" value="1"/>
</dbReference>
<dbReference type="PANTHER" id="PTHR31742">
    <property type="entry name" value="RPA-INTERACTING PROTEIN RPAIN"/>
    <property type="match status" value="1"/>
</dbReference>
<dbReference type="KEGG" id="nnu:104607235"/>
<sequence length="250" mass="29795">MEERRPRRLSLKSHRPNWKTKLLENCIKRVEKDRIRLLWKMRSTVDPSLNQKEIMESAFRDIVSDELKRFKDSPMNNGRSEITPSNFEDNDTLWEYDPMVCQSTEGECEEIMLELQRIFYEDARMESSKRDPESHDRIYEDEEDDYLAHAVFEHMQLNKEQVDKEIWCPICKKGELQENHQIIYCTLCDLQLNRGDEVNLEILGVRLGEAHEEHLERGCKLTPKFCIETKFNLTALYIQCQACKTFEIIL</sequence>
<dbReference type="InterPro" id="IPR028159">
    <property type="entry name" value="RPA_interact_C_dom"/>
</dbReference>
<feature type="domain" description="RPA-interacting protein N-terminal" evidence="6">
    <location>
        <begin position="6"/>
        <end position="43"/>
    </location>
</feature>
<evidence type="ECO:0000256" key="1">
    <source>
        <dbReference type="ARBA" id="ARBA00004123"/>
    </source>
</evidence>
<proteinExistence type="predicted"/>
<dbReference type="InterPro" id="IPR028158">
    <property type="entry name" value="RPA_interact_N_dom"/>
</dbReference>
<reference evidence="10" key="1">
    <citation type="submission" date="2025-08" db="UniProtKB">
        <authorList>
            <consortium name="RefSeq"/>
        </authorList>
    </citation>
    <scope>IDENTIFICATION</scope>
</reference>
<evidence type="ECO:0000259" key="8">
    <source>
        <dbReference type="Pfam" id="PF14768"/>
    </source>
</evidence>
<dbReference type="OrthoDB" id="435311at2759"/>
<keyword evidence="9" id="KW-1185">Reference proteome</keyword>
<keyword evidence="5" id="KW-0539">Nucleus</keyword>
<dbReference type="GeneID" id="104607235"/>
<dbReference type="GO" id="GO:0005634">
    <property type="term" value="C:nucleus"/>
    <property type="evidence" value="ECO:0000318"/>
    <property type="project" value="GO_Central"/>
</dbReference>
<dbReference type="GO" id="GO:0008270">
    <property type="term" value="F:zinc ion binding"/>
    <property type="evidence" value="ECO:0007669"/>
    <property type="project" value="UniProtKB-KW"/>
</dbReference>
<evidence type="ECO:0000259" key="6">
    <source>
        <dbReference type="Pfam" id="PF14766"/>
    </source>
</evidence>